<evidence type="ECO:0000313" key="3">
    <source>
        <dbReference type="EMBL" id="MBB4984711.1"/>
    </source>
</evidence>
<dbReference type="InterPro" id="IPR052016">
    <property type="entry name" value="Bact_Sigma-Reg"/>
</dbReference>
<dbReference type="EMBL" id="JACHJY010000008">
    <property type="protein sequence ID" value="MBB4984711.1"/>
    <property type="molecule type" value="Genomic_DNA"/>
</dbReference>
<dbReference type="GO" id="GO:0016791">
    <property type="term" value="F:phosphatase activity"/>
    <property type="evidence" value="ECO:0007669"/>
    <property type="project" value="TreeGrafter"/>
</dbReference>
<evidence type="ECO:0000313" key="4">
    <source>
        <dbReference type="Proteomes" id="UP000582643"/>
    </source>
</evidence>
<comment type="caution">
    <text evidence="3">The sequence shown here is derived from an EMBL/GenBank/DDBJ whole genome shotgun (WGS) entry which is preliminary data.</text>
</comment>
<protein>
    <submittedName>
        <fullName evidence="3">PAS domain S-box-containing protein</fullName>
    </submittedName>
</protein>
<dbReference type="NCBIfam" id="TIGR00229">
    <property type="entry name" value="sensory_box"/>
    <property type="match status" value="1"/>
</dbReference>
<feature type="domain" description="PAS" evidence="2">
    <location>
        <begin position="127"/>
        <end position="204"/>
    </location>
</feature>
<dbReference type="AlphaFoldDB" id="A0A7W7U497"/>
<dbReference type="Gene3D" id="3.60.40.10">
    <property type="entry name" value="PPM-type phosphatase domain"/>
    <property type="match status" value="1"/>
</dbReference>
<dbReference type="FunFam" id="3.30.565.10:FF:000028">
    <property type="entry name" value="PAS sensor protein"/>
    <property type="match status" value="1"/>
</dbReference>
<reference evidence="3 4" key="1">
    <citation type="submission" date="2020-08" db="EMBL/GenBank/DDBJ databases">
        <title>Genomic Encyclopedia of Type Strains, Phase III (KMG-III): the genomes of soil and plant-associated and newly described type strains.</title>
        <authorList>
            <person name="Whitman W."/>
        </authorList>
    </citation>
    <scope>NUCLEOTIDE SEQUENCE [LARGE SCALE GENOMIC DNA]</scope>
    <source>
        <strain evidence="3 4">SFB5A</strain>
    </source>
</reference>
<dbReference type="Proteomes" id="UP000582643">
    <property type="component" value="Unassembled WGS sequence"/>
</dbReference>
<dbReference type="Gene3D" id="3.30.450.20">
    <property type="entry name" value="PAS domain"/>
    <property type="match status" value="2"/>
</dbReference>
<dbReference type="CDD" id="cd16936">
    <property type="entry name" value="HATPase_RsbW-like"/>
    <property type="match status" value="1"/>
</dbReference>
<evidence type="ECO:0000259" key="2">
    <source>
        <dbReference type="PROSITE" id="PS50112"/>
    </source>
</evidence>
<dbReference type="SMART" id="SM00091">
    <property type="entry name" value="PAS"/>
    <property type="match status" value="2"/>
</dbReference>
<dbReference type="Pfam" id="PF07228">
    <property type="entry name" value="SpoIIE"/>
    <property type="match status" value="1"/>
</dbReference>
<dbReference type="InterPro" id="IPR035965">
    <property type="entry name" value="PAS-like_dom_sf"/>
</dbReference>
<keyword evidence="4" id="KW-1185">Reference proteome</keyword>
<organism evidence="3 4">
    <name type="scientific">Streptomyces nymphaeiformis</name>
    <dbReference type="NCBI Taxonomy" id="2663842"/>
    <lineage>
        <taxon>Bacteria</taxon>
        <taxon>Bacillati</taxon>
        <taxon>Actinomycetota</taxon>
        <taxon>Actinomycetes</taxon>
        <taxon>Kitasatosporales</taxon>
        <taxon>Streptomycetaceae</taxon>
        <taxon>Streptomyces</taxon>
    </lineage>
</organism>
<dbReference type="Gene3D" id="3.30.450.40">
    <property type="match status" value="1"/>
</dbReference>
<dbReference type="PROSITE" id="PS50112">
    <property type="entry name" value="PAS"/>
    <property type="match status" value="2"/>
</dbReference>
<dbReference type="Pfam" id="PF13581">
    <property type="entry name" value="HATPase_c_2"/>
    <property type="match status" value="1"/>
</dbReference>
<dbReference type="InterPro" id="IPR013656">
    <property type="entry name" value="PAS_4"/>
</dbReference>
<dbReference type="SMART" id="SM00331">
    <property type="entry name" value="PP2C_SIG"/>
    <property type="match status" value="1"/>
</dbReference>
<dbReference type="InterPro" id="IPR029016">
    <property type="entry name" value="GAF-like_dom_sf"/>
</dbReference>
<gene>
    <name evidence="3" type="ORF">GGE06_005657</name>
</gene>
<feature type="domain" description="PAS" evidence="2">
    <location>
        <begin position="24"/>
        <end position="52"/>
    </location>
</feature>
<dbReference type="InterPro" id="IPR001932">
    <property type="entry name" value="PPM-type_phosphatase-like_dom"/>
</dbReference>
<name>A0A7W7U497_9ACTN</name>
<dbReference type="InterPro" id="IPR003594">
    <property type="entry name" value="HATPase_dom"/>
</dbReference>
<proteinExistence type="predicted"/>
<dbReference type="Gene3D" id="3.30.565.10">
    <property type="entry name" value="Histidine kinase-like ATPase, C-terminal domain"/>
    <property type="match status" value="1"/>
</dbReference>
<dbReference type="InterPro" id="IPR036890">
    <property type="entry name" value="HATPase_C_sf"/>
</dbReference>
<accession>A0A7W7U497</accession>
<sequence>MTMPGAGERYLDSPFGLGTMATAVLDHRDDVIGWDGAAQDLYGYAPEEVLGKPARAFLVPVDGRPLFDPDRPGGSGGEKRALRRRDGSVVRVVLYALKLGPAEARPATAAWGVVSIEAERMERWATDQAMLNGLSTQSPISLTVLDAEARVTWVNPTTTETFGIGPDEWYGRQVRDLLPDGEIISPGLRGRSLESVIEHVLRTGESVIDLHYRSSVPGAPTTRQHVWSCSYFRLQDAAGHHLGVCESAFDITERYEAQRRLELLSRSSSIGTTLDGVRTCEEFLAVAVPDLADTGWVDLAESVLAGEEPVPWSASTPSRRVTGGGADLPADGRRLVLSLTAGAARLGTVTLLRTAPRGAFGDADRALAAELVARTAVCVDNGRRYARERATALLLQRNLLPQELPEHTAVETAHHYAPSTGPTGVGGDWYDVIPLSGARIGLVVGDVVGHGLDAAVTMGRLRTTVRALAALDLAPEELLGRLDALVGQARIGGDPEGANGMDPAVGARCLYLVYDAVHGRCAAAGAGHLPPVLVAPGGPAAPLEMPVGLPLGVGGLPFESAEFEIAERSLLALFTDGLVTGPERDPDAGVADLCRTLTEYPDLRPDETRDRIVASGLPAHPRDDIALLLVRVHALAEDDMAGWRIDPDPAKVAGARASTNAQLEHWGLDAVGFAVELIVSELVTNAIRYGAPPVYLRLLRDKDRALICEVSDGRETSPHLRRARPDEEGGRGLFLVAQLADRWGTRYTREGKAIWAEVPLATEEPGPDLFGDVLGAGLGD</sequence>
<keyword evidence="1" id="KW-0378">Hydrolase</keyword>
<dbReference type="InterPro" id="IPR000014">
    <property type="entry name" value="PAS"/>
</dbReference>
<evidence type="ECO:0000256" key="1">
    <source>
        <dbReference type="ARBA" id="ARBA00022801"/>
    </source>
</evidence>
<dbReference type="InterPro" id="IPR036457">
    <property type="entry name" value="PPM-type-like_dom_sf"/>
</dbReference>
<dbReference type="Pfam" id="PF08448">
    <property type="entry name" value="PAS_4"/>
    <property type="match status" value="1"/>
</dbReference>
<dbReference type="RefSeq" id="WP_184932069.1">
    <property type="nucleotide sequence ID" value="NZ_JACHJY010000008.1"/>
</dbReference>
<dbReference type="CDD" id="cd00130">
    <property type="entry name" value="PAS"/>
    <property type="match status" value="2"/>
</dbReference>
<dbReference type="PANTHER" id="PTHR43156:SF2">
    <property type="entry name" value="STAGE II SPORULATION PROTEIN E"/>
    <property type="match status" value="1"/>
</dbReference>
<dbReference type="SUPFAM" id="SSF55785">
    <property type="entry name" value="PYP-like sensor domain (PAS domain)"/>
    <property type="match status" value="2"/>
</dbReference>
<dbReference type="SUPFAM" id="SSF55874">
    <property type="entry name" value="ATPase domain of HSP90 chaperone/DNA topoisomerase II/histidine kinase"/>
    <property type="match status" value="1"/>
</dbReference>
<dbReference type="PANTHER" id="PTHR43156">
    <property type="entry name" value="STAGE II SPORULATION PROTEIN E-RELATED"/>
    <property type="match status" value="1"/>
</dbReference>